<dbReference type="RefSeq" id="WP_393990812.1">
    <property type="nucleotide sequence ID" value="NZ_JBAFVH010000001.1"/>
</dbReference>
<gene>
    <name evidence="1" type="ORF">V5F32_00945</name>
</gene>
<proteinExistence type="predicted"/>
<reference evidence="1 2" key="1">
    <citation type="submission" date="2024-02" db="EMBL/GenBank/DDBJ databases">
        <title>Expansion and revision of Xanthobacter and proposal of Roseixanthobacter gen. nov.</title>
        <authorList>
            <person name="Soltysiak M.P.M."/>
            <person name="Jalihal A."/>
            <person name="Ory A."/>
            <person name="Chrisophersen C."/>
            <person name="Lee A.D."/>
            <person name="Boulton J."/>
            <person name="Springer M."/>
        </authorList>
    </citation>
    <scope>NUCLEOTIDE SEQUENCE [LARGE SCALE GENOMIC DNA]</scope>
    <source>
        <strain evidence="1 2">23A</strain>
    </source>
</reference>
<comment type="caution">
    <text evidence="1">The sequence shown here is derived from an EMBL/GenBank/DDBJ whole genome shotgun (WGS) entry which is preliminary data.</text>
</comment>
<organism evidence="1 2">
    <name type="scientific">Xanthobacter oligotrophicus</name>
    <dbReference type="NCBI Taxonomy" id="2607286"/>
    <lineage>
        <taxon>Bacteria</taxon>
        <taxon>Pseudomonadati</taxon>
        <taxon>Pseudomonadota</taxon>
        <taxon>Alphaproteobacteria</taxon>
        <taxon>Hyphomicrobiales</taxon>
        <taxon>Xanthobacteraceae</taxon>
        <taxon>Xanthobacter</taxon>
    </lineage>
</organism>
<keyword evidence="2" id="KW-1185">Reference proteome</keyword>
<dbReference type="Proteomes" id="UP001604002">
    <property type="component" value="Unassembled WGS sequence"/>
</dbReference>
<sequence length="54" mass="5821">MPPKPITLAEARANAAADAGFQAFRARPRTWLDVAKEGPEAVKGAITTRPERAF</sequence>
<evidence type="ECO:0008006" key="3">
    <source>
        <dbReference type="Google" id="ProtNLM"/>
    </source>
</evidence>
<accession>A0ABW6ZPS2</accession>
<protein>
    <recommendedName>
        <fullName evidence="3">Antitoxin MazE</fullName>
    </recommendedName>
</protein>
<evidence type="ECO:0000313" key="1">
    <source>
        <dbReference type="EMBL" id="MFG1370724.1"/>
    </source>
</evidence>
<name>A0ABW6ZPS2_9HYPH</name>
<dbReference type="EMBL" id="JBAFVH010000001">
    <property type="protein sequence ID" value="MFG1370724.1"/>
    <property type="molecule type" value="Genomic_DNA"/>
</dbReference>
<evidence type="ECO:0000313" key="2">
    <source>
        <dbReference type="Proteomes" id="UP001604002"/>
    </source>
</evidence>